<evidence type="ECO:0000259" key="1">
    <source>
        <dbReference type="Pfam" id="PF24924"/>
    </source>
</evidence>
<dbReference type="PANTHER" id="PTHR48154:SF1">
    <property type="entry name" value="PROTEIN, PUTATIVE-RELATED"/>
    <property type="match status" value="1"/>
</dbReference>
<reference evidence="2" key="1">
    <citation type="submission" date="2018-05" db="EMBL/GenBank/DDBJ databases">
        <title>Draft genome of Mucuna pruriens seed.</title>
        <authorList>
            <person name="Nnadi N.E."/>
            <person name="Vos R."/>
            <person name="Hasami M.H."/>
            <person name="Devisetty U.K."/>
            <person name="Aguiy J.C."/>
        </authorList>
    </citation>
    <scope>NUCLEOTIDE SEQUENCE [LARGE SCALE GENOMIC DNA]</scope>
    <source>
        <strain evidence="2">JCA_2017</strain>
    </source>
</reference>
<accession>A0A371G3B4</accession>
<proteinExistence type="predicted"/>
<dbReference type="InterPro" id="IPR056647">
    <property type="entry name" value="DUF7745"/>
</dbReference>
<sequence length="259" mass="30565">MAKSLRKEVWESLEPSQYRSTARGLVHTQCFTFQGFQLAPTMEEYERLIGIPYDKSPPYLFKGHYPSWALVARLLKVPKSEMLKLKKNWNRVKGILVAALEERLQQLHEEEDWLAFVDMCELLVYDIMLFPQIERYVDLAAIDAFLGKRDRGEHHIVEILANTYYTLNYCSKKNGKGLRCCTSLLFLWLTTHLFHSSKRTRCPIEDHYWSCVKLLTKAEWTARLDEATKRSIRWYPQWNKREDVIIHCEGFPNILLMGT</sequence>
<dbReference type="PANTHER" id="PTHR48154">
    <property type="entry name" value="PROTEIN, PUTATIVE-RELATED"/>
    <property type="match status" value="1"/>
</dbReference>
<comment type="caution">
    <text evidence="2">The sequence shown here is derived from an EMBL/GenBank/DDBJ whole genome shotgun (WGS) entry which is preliminary data.</text>
</comment>
<dbReference type="Pfam" id="PF24924">
    <property type="entry name" value="DUF7745"/>
    <property type="match status" value="1"/>
</dbReference>
<organism evidence="2 3">
    <name type="scientific">Mucuna pruriens</name>
    <name type="common">Velvet bean</name>
    <name type="synonym">Dolichos pruriens</name>
    <dbReference type="NCBI Taxonomy" id="157652"/>
    <lineage>
        <taxon>Eukaryota</taxon>
        <taxon>Viridiplantae</taxon>
        <taxon>Streptophyta</taxon>
        <taxon>Embryophyta</taxon>
        <taxon>Tracheophyta</taxon>
        <taxon>Spermatophyta</taxon>
        <taxon>Magnoliopsida</taxon>
        <taxon>eudicotyledons</taxon>
        <taxon>Gunneridae</taxon>
        <taxon>Pentapetalae</taxon>
        <taxon>rosids</taxon>
        <taxon>fabids</taxon>
        <taxon>Fabales</taxon>
        <taxon>Fabaceae</taxon>
        <taxon>Papilionoideae</taxon>
        <taxon>50 kb inversion clade</taxon>
        <taxon>NPAAA clade</taxon>
        <taxon>indigoferoid/millettioid clade</taxon>
        <taxon>Phaseoleae</taxon>
        <taxon>Mucuna</taxon>
    </lineage>
</organism>
<dbReference type="AlphaFoldDB" id="A0A371G3B4"/>
<feature type="non-terminal residue" evidence="2">
    <location>
        <position position="1"/>
    </location>
</feature>
<protein>
    <recommendedName>
        <fullName evidence="1">DUF7745 domain-containing protein</fullName>
    </recommendedName>
</protein>
<dbReference type="Proteomes" id="UP000257109">
    <property type="component" value="Unassembled WGS sequence"/>
</dbReference>
<dbReference type="EMBL" id="QJKJ01006883">
    <property type="protein sequence ID" value="RDX85054.1"/>
    <property type="molecule type" value="Genomic_DNA"/>
</dbReference>
<evidence type="ECO:0000313" key="2">
    <source>
        <dbReference type="EMBL" id="RDX85054.1"/>
    </source>
</evidence>
<feature type="domain" description="DUF7745" evidence="1">
    <location>
        <begin position="28"/>
        <end position="259"/>
    </location>
</feature>
<evidence type="ECO:0000313" key="3">
    <source>
        <dbReference type="Proteomes" id="UP000257109"/>
    </source>
</evidence>
<name>A0A371G3B4_MUCPR</name>
<keyword evidence="3" id="KW-1185">Reference proteome</keyword>
<gene>
    <name evidence="2" type="ORF">CR513_33809</name>
</gene>